<dbReference type="OrthoDB" id="4480814at2759"/>
<dbReference type="OMA" id="MNWAFVI"/>
<gene>
    <name evidence="2" type="ORF">PENDEC_c002G02416</name>
</gene>
<sequence length="338" mass="36998">MGKGGRIACIFTPYVLTIASLICIIFVGLGCTKAGSSTLNNLYFIRIDVQNITSAGSKTTAEIENILNEHGITSVSSSEVSDVLGKLQDDSTLKDFYSIGLWGYCDGDISNGKYTTDTCSKPKSEYYFDPLKVWGLDNDAVKDELPDDYTKVMNIYKAVSKWMFIAYIIAFVTTVVEILVGVFAICSRWGSCVTTLFAVLAFLFTTAASVTATVLFSVMKSSAGHLLDAYGMIFSMGTNMYAATWLAVVFSLAGTLFWLFSVCCCSGRSPYNHRGRERHRGGITAEKAPYTYEPLGAGAVPYGHHQSTSYPPPAANEYPMTNTHHNGRVNAYEPFRHV</sequence>
<feature type="transmembrane region" description="Helical" evidence="1">
    <location>
        <begin position="162"/>
        <end position="185"/>
    </location>
</feature>
<keyword evidence="3" id="KW-1185">Reference proteome</keyword>
<dbReference type="PANTHER" id="PTHR28019">
    <property type="entry name" value="CELL MEMBRANE PROTEIN YLR413W-RELATED"/>
    <property type="match status" value="1"/>
</dbReference>
<evidence type="ECO:0000256" key="1">
    <source>
        <dbReference type="SAM" id="Phobius"/>
    </source>
</evidence>
<dbReference type="PANTHER" id="PTHR28019:SF3">
    <property type="entry name" value="INTEGRAL MEMBRANE PROTEIN (AFU_ORTHOLOGUE AFUA_6G07470)"/>
    <property type="match status" value="1"/>
</dbReference>
<keyword evidence="1" id="KW-0812">Transmembrane</keyword>
<name>A0A1V6PLY6_PENDC</name>
<keyword evidence="1" id="KW-0472">Membrane</keyword>
<dbReference type="AlphaFoldDB" id="A0A1V6PLY6"/>
<dbReference type="Pfam" id="PF06687">
    <property type="entry name" value="SUR7"/>
    <property type="match status" value="1"/>
</dbReference>
<dbReference type="GO" id="GO:0051285">
    <property type="term" value="C:cell cortex of cell tip"/>
    <property type="evidence" value="ECO:0007669"/>
    <property type="project" value="TreeGrafter"/>
</dbReference>
<dbReference type="InterPro" id="IPR009571">
    <property type="entry name" value="SUR7/Rim9-like_fungi"/>
</dbReference>
<proteinExistence type="predicted"/>
<dbReference type="Proteomes" id="UP000191522">
    <property type="component" value="Unassembled WGS sequence"/>
</dbReference>
<organism evidence="2 3">
    <name type="scientific">Penicillium decumbens</name>
    <dbReference type="NCBI Taxonomy" id="69771"/>
    <lineage>
        <taxon>Eukaryota</taxon>
        <taxon>Fungi</taxon>
        <taxon>Dikarya</taxon>
        <taxon>Ascomycota</taxon>
        <taxon>Pezizomycotina</taxon>
        <taxon>Eurotiomycetes</taxon>
        <taxon>Eurotiomycetidae</taxon>
        <taxon>Eurotiales</taxon>
        <taxon>Aspergillaceae</taxon>
        <taxon>Penicillium</taxon>
    </lineage>
</organism>
<feature type="transmembrane region" description="Helical" evidence="1">
    <location>
        <begin position="197"/>
        <end position="219"/>
    </location>
</feature>
<dbReference type="GO" id="GO:0005886">
    <property type="term" value="C:plasma membrane"/>
    <property type="evidence" value="ECO:0007669"/>
    <property type="project" value="InterPro"/>
</dbReference>
<feature type="transmembrane region" description="Helical" evidence="1">
    <location>
        <begin position="12"/>
        <end position="31"/>
    </location>
</feature>
<dbReference type="EMBL" id="MDYL01000002">
    <property type="protein sequence ID" value="OQD77536.1"/>
    <property type="molecule type" value="Genomic_DNA"/>
</dbReference>
<accession>A0A1V6PLY6</accession>
<dbReference type="GO" id="GO:0031505">
    <property type="term" value="P:fungal-type cell wall organization"/>
    <property type="evidence" value="ECO:0007669"/>
    <property type="project" value="TreeGrafter"/>
</dbReference>
<dbReference type="PROSITE" id="PS51257">
    <property type="entry name" value="PROKAR_LIPOPROTEIN"/>
    <property type="match status" value="1"/>
</dbReference>
<evidence type="ECO:0000313" key="2">
    <source>
        <dbReference type="EMBL" id="OQD77536.1"/>
    </source>
</evidence>
<reference evidence="3" key="1">
    <citation type="journal article" date="2017" name="Nat. Microbiol.">
        <title>Global analysis of biosynthetic gene clusters reveals vast potential of secondary metabolite production in Penicillium species.</title>
        <authorList>
            <person name="Nielsen J.C."/>
            <person name="Grijseels S."/>
            <person name="Prigent S."/>
            <person name="Ji B."/>
            <person name="Dainat J."/>
            <person name="Nielsen K.F."/>
            <person name="Frisvad J.C."/>
            <person name="Workman M."/>
            <person name="Nielsen J."/>
        </authorList>
    </citation>
    <scope>NUCLEOTIDE SEQUENCE [LARGE SCALE GENOMIC DNA]</scope>
    <source>
        <strain evidence="3">IBT 11843</strain>
    </source>
</reference>
<dbReference type="InterPro" id="IPR052413">
    <property type="entry name" value="SUR7_domain"/>
</dbReference>
<protein>
    <recommendedName>
        <fullName evidence="4">Integral membrane protein</fullName>
    </recommendedName>
</protein>
<comment type="caution">
    <text evidence="2">The sequence shown here is derived from an EMBL/GenBank/DDBJ whole genome shotgun (WGS) entry which is preliminary data.</text>
</comment>
<feature type="transmembrane region" description="Helical" evidence="1">
    <location>
        <begin position="240"/>
        <end position="260"/>
    </location>
</feature>
<evidence type="ECO:0008006" key="4">
    <source>
        <dbReference type="Google" id="ProtNLM"/>
    </source>
</evidence>
<keyword evidence="1" id="KW-1133">Transmembrane helix</keyword>
<evidence type="ECO:0000313" key="3">
    <source>
        <dbReference type="Proteomes" id="UP000191522"/>
    </source>
</evidence>